<dbReference type="Proteomes" id="UP000515158">
    <property type="component" value="Unplaced"/>
</dbReference>
<keyword evidence="1" id="KW-0732">Signal</keyword>
<evidence type="ECO:0000256" key="1">
    <source>
        <dbReference type="SAM" id="SignalP"/>
    </source>
</evidence>
<organism evidence="3">
    <name type="scientific">Thrips palmi</name>
    <name type="common">Melon thrips</name>
    <dbReference type="NCBI Taxonomy" id="161013"/>
    <lineage>
        <taxon>Eukaryota</taxon>
        <taxon>Metazoa</taxon>
        <taxon>Ecdysozoa</taxon>
        <taxon>Arthropoda</taxon>
        <taxon>Hexapoda</taxon>
        <taxon>Insecta</taxon>
        <taxon>Pterygota</taxon>
        <taxon>Neoptera</taxon>
        <taxon>Paraneoptera</taxon>
        <taxon>Thysanoptera</taxon>
        <taxon>Terebrantia</taxon>
        <taxon>Thripoidea</taxon>
        <taxon>Thripidae</taxon>
        <taxon>Thrips</taxon>
    </lineage>
</organism>
<dbReference type="InParanoid" id="A0A6P9AHC5"/>
<gene>
    <name evidence="3" type="primary">LOC117654304</name>
</gene>
<evidence type="ECO:0000313" key="2">
    <source>
        <dbReference type="Proteomes" id="UP000515158"/>
    </source>
</evidence>
<feature type="chain" id="PRO_5027901838" evidence="1">
    <location>
        <begin position="20"/>
        <end position="195"/>
    </location>
</feature>
<name>A0A6P9AHC5_THRPL</name>
<proteinExistence type="predicted"/>
<sequence length="195" mass="22067">MLPLAAFLLAPVFLSLVQSKTIQSFAGPYIAFSHLYNPCPSQETFLIQAKISHFNPSRPYDLQTVFANMSLKEDFSDGYWASATMAVRSNNQWKENAIVFNFPRKGCSVIREHFPDMYRFFAEATGTPVADKTAPCVFRKGNYVMTEPRPVNATFPSFPVLPYGRYKYRGTLRRTSTSPVPLACLEMDCEIIPKP</sequence>
<accession>A0A6P9AHC5</accession>
<dbReference type="RefSeq" id="XP_034256769.1">
    <property type="nucleotide sequence ID" value="XM_034400878.1"/>
</dbReference>
<evidence type="ECO:0000313" key="3">
    <source>
        <dbReference type="RefSeq" id="XP_034256769.1"/>
    </source>
</evidence>
<feature type="signal peptide" evidence="1">
    <location>
        <begin position="1"/>
        <end position="19"/>
    </location>
</feature>
<dbReference type="AlphaFoldDB" id="A0A6P9AHC5"/>
<reference evidence="3" key="1">
    <citation type="submission" date="2025-08" db="UniProtKB">
        <authorList>
            <consortium name="RefSeq"/>
        </authorList>
    </citation>
    <scope>IDENTIFICATION</scope>
    <source>
        <tissue evidence="3">Total insect</tissue>
    </source>
</reference>
<protein>
    <submittedName>
        <fullName evidence="3">Uncharacterized protein LOC117654304</fullName>
    </submittedName>
</protein>
<dbReference type="GeneID" id="117654304"/>
<keyword evidence="2" id="KW-1185">Reference proteome</keyword>
<dbReference type="KEGG" id="tpal:117654304"/>